<keyword evidence="1" id="KW-0812">Transmembrane</keyword>
<dbReference type="KEGG" id="gsl:Gasu_62610"/>
<evidence type="ECO:0000256" key="1">
    <source>
        <dbReference type="SAM" id="Phobius"/>
    </source>
</evidence>
<accession>M2X8B3</accession>
<proteinExistence type="predicted"/>
<gene>
    <name evidence="2" type="ORF">Gasu_62610</name>
</gene>
<organism evidence="2 3">
    <name type="scientific">Galdieria sulphuraria</name>
    <name type="common">Red alga</name>
    <dbReference type="NCBI Taxonomy" id="130081"/>
    <lineage>
        <taxon>Eukaryota</taxon>
        <taxon>Rhodophyta</taxon>
        <taxon>Bangiophyceae</taxon>
        <taxon>Galdieriales</taxon>
        <taxon>Galdieriaceae</taxon>
        <taxon>Galdieria</taxon>
    </lineage>
</organism>
<sequence length="87" mass="9881">MDPFIYSWSKSCSALSKSFKYMSSAMLIMLYMTSMVSNTLFVSVLVKKLGSSRFRYFDTTLSCQISITYCFQGASVQETVNYISVTQ</sequence>
<dbReference type="Gramene" id="EME26087">
    <property type="protein sequence ID" value="EME26087"/>
    <property type="gene ID" value="Gasu_62610"/>
</dbReference>
<dbReference type="GeneID" id="17085077"/>
<keyword evidence="1" id="KW-0472">Membrane</keyword>
<dbReference type="EMBL" id="KB454614">
    <property type="protein sequence ID" value="EME26087.1"/>
    <property type="molecule type" value="Genomic_DNA"/>
</dbReference>
<dbReference type="Proteomes" id="UP000030680">
    <property type="component" value="Unassembled WGS sequence"/>
</dbReference>
<keyword evidence="3" id="KW-1185">Reference proteome</keyword>
<dbReference type="AlphaFoldDB" id="M2X8B3"/>
<reference evidence="3" key="1">
    <citation type="journal article" date="2013" name="Science">
        <title>Gene transfer from bacteria and archaea facilitated evolution of an extremophilic eukaryote.</title>
        <authorList>
            <person name="Schonknecht G."/>
            <person name="Chen W.H."/>
            <person name="Ternes C.M."/>
            <person name="Barbier G.G."/>
            <person name="Shrestha R.P."/>
            <person name="Stanke M."/>
            <person name="Brautigam A."/>
            <person name="Baker B.J."/>
            <person name="Banfield J.F."/>
            <person name="Garavito R.M."/>
            <person name="Carr K."/>
            <person name="Wilkerson C."/>
            <person name="Rensing S.A."/>
            <person name="Gagneul D."/>
            <person name="Dickenson N.E."/>
            <person name="Oesterhelt C."/>
            <person name="Lercher M.J."/>
            <person name="Weber A.P."/>
        </authorList>
    </citation>
    <scope>NUCLEOTIDE SEQUENCE [LARGE SCALE GENOMIC DNA]</scope>
    <source>
        <strain evidence="3">074W</strain>
    </source>
</reference>
<evidence type="ECO:0000313" key="2">
    <source>
        <dbReference type="EMBL" id="EME26087.1"/>
    </source>
</evidence>
<protein>
    <submittedName>
        <fullName evidence="2">Uncharacterized protein</fullName>
    </submittedName>
</protein>
<name>M2X8B3_GALSU</name>
<dbReference type="RefSeq" id="XP_005702607.1">
    <property type="nucleotide sequence ID" value="XM_005702550.1"/>
</dbReference>
<keyword evidence="1" id="KW-1133">Transmembrane helix</keyword>
<evidence type="ECO:0000313" key="3">
    <source>
        <dbReference type="Proteomes" id="UP000030680"/>
    </source>
</evidence>
<feature type="transmembrane region" description="Helical" evidence="1">
    <location>
        <begin position="25"/>
        <end position="46"/>
    </location>
</feature>